<dbReference type="CDD" id="cd17328">
    <property type="entry name" value="MFS_spinster_like"/>
    <property type="match status" value="1"/>
</dbReference>
<gene>
    <name evidence="9" type="ORF">PCOR1329_LOCUS64504</name>
</gene>
<evidence type="ECO:0000313" key="10">
    <source>
        <dbReference type="Proteomes" id="UP001189429"/>
    </source>
</evidence>
<proteinExistence type="inferred from homology"/>
<dbReference type="InterPro" id="IPR011701">
    <property type="entry name" value="MFS"/>
</dbReference>
<dbReference type="EMBL" id="CAUYUJ010018226">
    <property type="protein sequence ID" value="CAK0881767.1"/>
    <property type="molecule type" value="Genomic_DNA"/>
</dbReference>
<keyword evidence="5 7" id="KW-0472">Membrane</keyword>
<feature type="transmembrane region" description="Helical" evidence="7">
    <location>
        <begin position="196"/>
        <end position="214"/>
    </location>
</feature>
<accession>A0ABN9W8W4</accession>
<feature type="transmembrane region" description="Helical" evidence="7">
    <location>
        <begin position="252"/>
        <end position="276"/>
    </location>
</feature>
<evidence type="ECO:0000256" key="1">
    <source>
        <dbReference type="ARBA" id="ARBA00004141"/>
    </source>
</evidence>
<evidence type="ECO:0000313" key="9">
    <source>
        <dbReference type="EMBL" id="CAK0881767.1"/>
    </source>
</evidence>
<dbReference type="Gene3D" id="1.20.1250.20">
    <property type="entry name" value="MFS general substrate transporter like domains"/>
    <property type="match status" value="1"/>
</dbReference>
<dbReference type="PROSITE" id="PS50850">
    <property type="entry name" value="MFS"/>
    <property type="match status" value="1"/>
</dbReference>
<keyword evidence="10" id="KW-1185">Reference proteome</keyword>
<evidence type="ECO:0000256" key="2">
    <source>
        <dbReference type="ARBA" id="ARBA00022448"/>
    </source>
</evidence>
<feature type="transmembrane region" description="Helical" evidence="7">
    <location>
        <begin position="422"/>
        <end position="443"/>
    </location>
</feature>
<evidence type="ECO:0000256" key="6">
    <source>
        <dbReference type="ARBA" id="ARBA00024338"/>
    </source>
</evidence>
<organism evidence="9 10">
    <name type="scientific">Prorocentrum cordatum</name>
    <dbReference type="NCBI Taxonomy" id="2364126"/>
    <lineage>
        <taxon>Eukaryota</taxon>
        <taxon>Sar</taxon>
        <taxon>Alveolata</taxon>
        <taxon>Dinophyceae</taxon>
        <taxon>Prorocentrales</taxon>
        <taxon>Prorocentraceae</taxon>
        <taxon>Prorocentrum</taxon>
    </lineage>
</organism>
<evidence type="ECO:0000256" key="7">
    <source>
        <dbReference type="SAM" id="Phobius"/>
    </source>
</evidence>
<evidence type="ECO:0000256" key="3">
    <source>
        <dbReference type="ARBA" id="ARBA00022692"/>
    </source>
</evidence>
<feature type="transmembrane region" description="Helical" evidence="7">
    <location>
        <begin position="357"/>
        <end position="381"/>
    </location>
</feature>
<evidence type="ECO:0000259" key="8">
    <source>
        <dbReference type="PROSITE" id="PS50850"/>
    </source>
</evidence>
<feature type="transmembrane region" description="Helical" evidence="7">
    <location>
        <begin position="76"/>
        <end position="95"/>
    </location>
</feature>
<evidence type="ECO:0000256" key="4">
    <source>
        <dbReference type="ARBA" id="ARBA00022989"/>
    </source>
</evidence>
<dbReference type="InterPro" id="IPR036259">
    <property type="entry name" value="MFS_trans_sf"/>
</dbReference>
<dbReference type="PANTHER" id="PTHR23505">
    <property type="entry name" value="SPINSTER"/>
    <property type="match status" value="1"/>
</dbReference>
<comment type="caution">
    <text evidence="9">The sequence shown here is derived from an EMBL/GenBank/DDBJ whole genome shotgun (WGS) entry which is preliminary data.</text>
</comment>
<comment type="similarity">
    <text evidence="6">Belongs to the major facilitator superfamily. Spinster (TC 2.A.1.49) family.</text>
</comment>
<dbReference type="PANTHER" id="PTHR23505:SF79">
    <property type="entry name" value="PROTEIN SPINSTER"/>
    <property type="match status" value="1"/>
</dbReference>
<keyword evidence="4 7" id="KW-1133">Transmembrane helix</keyword>
<dbReference type="Pfam" id="PF07690">
    <property type="entry name" value="MFS_1"/>
    <property type="match status" value="1"/>
</dbReference>
<dbReference type="Proteomes" id="UP001189429">
    <property type="component" value="Unassembled WGS sequence"/>
</dbReference>
<feature type="transmembrane region" description="Helical" evidence="7">
    <location>
        <begin position="166"/>
        <end position="184"/>
    </location>
</feature>
<comment type="subcellular location">
    <subcellularLocation>
        <location evidence="1">Membrane</location>
        <topology evidence="1">Multi-pass membrane protein</topology>
    </subcellularLocation>
</comment>
<feature type="transmembrane region" description="Helical" evidence="7">
    <location>
        <begin position="296"/>
        <end position="315"/>
    </location>
</feature>
<dbReference type="InterPro" id="IPR044770">
    <property type="entry name" value="MFS_spinster-like"/>
</dbReference>
<name>A0ABN9W8W4_9DINO</name>
<dbReference type="InterPro" id="IPR020846">
    <property type="entry name" value="MFS_dom"/>
</dbReference>
<evidence type="ECO:0000256" key="5">
    <source>
        <dbReference type="ARBA" id="ARBA00023136"/>
    </source>
</evidence>
<sequence length="453" mass="48606">MKSPLLVEGVRRGPREDEESRVAHPAAATAVDAWDAAFAKWTMSAILMFSFMDRYIVSAVKEDIKSDFGLDDYQTALPATAMTFVFMVSAVLFGWLADQRIVKRKRVLAIGILVWSVATGLAGFAQNLPQLIVMRSLVGVGEAAYGTISVPMLADIFPERDRPRVFLIYSLAVPLGGALGFALGSVTSSSFGWRNAFLICGLPGSVMALIVLWVKDPADFPAPCTPSVILHRSLSRPTSGPLQKTVNDFRDILTNSTFMVVTAGLVCICFALGGFADFIESFFIRYQHSSQVEAGLVIGGITVFGGISGSALGKVAANHYADRCHNAFLLVPALFAISGSFCALVCVNHAGDKLLGYAMFFAAQTLIWTYSVPTTCVTLAAVEKPLRAQACGLQIFLTHALGDVVSPPIIGLISDKDGGLQSGLQICWVAVLVAGLVWLAGWWKLTPLSRETQ</sequence>
<keyword evidence="3 7" id="KW-0812">Transmembrane</keyword>
<feature type="transmembrane region" description="Helical" evidence="7">
    <location>
        <begin position="132"/>
        <end position="154"/>
    </location>
</feature>
<feature type="transmembrane region" description="Helical" evidence="7">
    <location>
        <begin position="327"/>
        <end position="351"/>
    </location>
</feature>
<feature type="domain" description="Major facilitator superfamily (MFS) profile" evidence="8">
    <location>
        <begin position="39"/>
        <end position="453"/>
    </location>
</feature>
<protein>
    <recommendedName>
        <fullName evidence="8">Major facilitator superfamily (MFS) profile domain-containing protein</fullName>
    </recommendedName>
</protein>
<dbReference type="SUPFAM" id="SSF103473">
    <property type="entry name" value="MFS general substrate transporter"/>
    <property type="match status" value="1"/>
</dbReference>
<keyword evidence="2" id="KW-0813">Transport</keyword>
<reference evidence="9" key="1">
    <citation type="submission" date="2023-10" db="EMBL/GenBank/DDBJ databases">
        <authorList>
            <person name="Chen Y."/>
            <person name="Shah S."/>
            <person name="Dougan E. K."/>
            <person name="Thang M."/>
            <person name="Chan C."/>
        </authorList>
    </citation>
    <scope>NUCLEOTIDE SEQUENCE [LARGE SCALE GENOMIC DNA]</scope>
</reference>
<feature type="transmembrane region" description="Helical" evidence="7">
    <location>
        <begin position="393"/>
        <end position="410"/>
    </location>
</feature>
<feature type="transmembrane region" description="Helical" evidence="7">
    <location>
        <begin position="107"/>
        <end position="126"/>
    </location>
</feature>